<evidence type="ECO:0000313" key="7">
    <source>
        <dbReference type="Proteomes" id="UP001187343"/>
    </source>
</evidence>
<keyword evidence="7" id="KW-1185">Reference proteome</keyword>
<keyword evidence="3 4" id="KW-0472">Membrane</keyword>
<reference evidence="6" key="1">
    <citation type="submission" date="2023-08" db="EMBL/GenBank/DDBJ databases">
        <title>Chromosome-level Genome Assembly of mud carp (Cirrhinus molitorella).</title>
        <authorList>
            <person name="Liu H."/>
        </authorList>
    </citation>
    <scope>NUCLEOTIDE SEQUENCE</scope>
    <source>
        <strain evidence="6">Prfri</strain>
        <tissue evidence="6">Muscle</tissue>
    </source>
</reference>
<keyword evidence="4" id="KW-1133">Transmembrane helix</keyword>
<dbReference type="Proteomes" id="UP001187343">
    <property type="component" value="Unassembled WGS sequence"/>
</dbReference>
<feature type="transmembrane region" description="Helical" evidence="4">
    <location>
        <begin position="176"/>
        <end position="199"/>
    </location>
</feature>
<accession>A0AA88TQT7</accession>
<evidence type="ECO:0000256" key="4">
    <source>
        <dbReference type="SAM" id="Phobius"/>
    </source>
</evidence>
<organism evidence="6 7">
    <name type="scientific">Cirrhinus molitorella</name>
    <name type="common">mud carp</name>
    <dbReference type="NCBI Taxonomy" id="172907"/>
    <lineage>
        <taxon>Eukaryota</taxon>
        <taxon>Metazoa</taxon>
        <taxon>Chordata</taxon>
        <taxon>Craniata</taxon>
        <taxon>Vertebrata</taxon>
        <taxon>Euteleostomi</taxon>
        <taxon>Actinopterygii</taxon>
        <taxon>Neopterygii</taxon>
        <taxon>Teleostei</taxon>
        <taxon>Ostariophysi</taxon>
        <taxon>Cypriniformes</taxon>
        <taxon>Cyprinidae</taxon>
        <taxon>Labeoninae</taxon>
        <taxon>Labeonini</taxon>
        <taxon>Cirrhinus</taxon>
    </lineage>
</organism>
<feature type="domain" description="Ig-like" evidence="5">
    <location>
        <begin position="410"/>
        <end position="513"/>
    </location>
</feature>
<evidence type="ECO:0000259" key="5">
    <source>
        <dbReference type="PROSITE" id="PS50835"/>
    </source>
</evidence>
<dbReference type="SMART" id="SM00409">
    <property type="entry name" value="IG"/>
    <property type="match status" value="5"/>
</dbReference>
<dbReference type="GO" id="GO:0004888">
    <property type="term" value="F:transmembrane signaling receptor activity"/>
    <property type="evidence" value="ECO:0007669"/>
    <property type="project" value="TreeGrafter"/>
</dbReference>
<dbReference type="PROSITE" id="PS50835">
    <property type="entry name" value="IG_LIKE"/>
    <property type="match status" value="4"/>
</dbReference>
<dbReference type="InterPro" id="IPR050671">
    <property type="entry name" value="CD300_family_receptors"/>
</dbReference>
<dbReference type="InterPro" id="IPR003599">
    <property type="entry name" value="Ig_sub"/>
</dbReference>
<feature type="domain" description="Ig-like" evidence="5">
    <location>
        <begin position="307"/>
        <end position="402"/>
    </location>
</feature>
<dbReference type="GO" id="GO:0005886">
    <property type="term" value="C:plasma membrane"/>
    <property type="evidence" value="ECO:0007669"/>
    <property type="project" value="TreeGrafter"/>
</dbReference>
<dbReference type="InterPro" id="IPR007110">
    <property type="entry name" value="Ig-like_dom"/>
</dbReference>
<comment type="caution">
    <text evidence="6">The sequence shown here is derived from an EMBL/GenBank/DDBJ whole genome shotgun (WGS) entry which is preliminary data.</text>
</comment>
<evidence type="ECO:0000256" key="1">
    <source>
        <dbReference type="ARBA" id="ARBA00004370"/>
    </source>
</evidence>
<keyword evidence="2 4" id="KW-0812">Transmembrane</keyword>
<gene>
    <name evidence="6" type="ORF">Q8A67_008585</name>
</gene>
<dbReference type="PANTHER" id="PTHR11860:SF87">
    <property type="entry name" value="CMRF35-LIKE MOLECULE 8"/>
    <property type="match status" value="1"/>
</dbReference>
<sequence>MRNLQNKHTGHYYCAVATGEQPPIKVIYELYLKIQSTPDVSVVSSSVSGHEGGDISVQCLYSSGYQSKVKQWCRYKDQSCYTVGRTDTSQNPSVQISDDGRKSFTVLMTGLRLTDSVWYFCSAGEILNPVQPFVTHAEQGTVSEKVSETGILKNINKTEVIEEPNLTVFIKIRNNLLTVLISALATLLLLLILVGVFSWRWRRKPKQDKHQIRGRNCSTTTEAIYSKPGDPVIYSTINDEISNDPSLDITIYCTVNYGPGNEASLFTVTMRNLQNKHTAHYYCVVETGEQPPMKVIYEPYLKIQSTPDVSVVSSSVSGHEGSNISVQCLYSSGYQNKVKQWCRYKDQSCYTVGRTDTSQNPSVQISDDGKSSFTVLMTGLRLTDSGWYFCSAGEVLNPVQLTVTHAERVPDVSVVNSSVSGHKDGDISVQCLYSSGYQNKTKQWCRYKDQSCYTVGRTDTSQNSSVHIIDDGKRSFTVMTGLRLTDSGWYCCSVGDLQVPVHLMVTEPKRALTNIPATAPSDFETDMHGVTLVMFLPVMLVNLEAKKEASSVSGHEGGDISVQCLYNSGYKNKVKQWCRYKDKSCYTVRRTDTSQNPSVQISDDGRRSFTVLMTGLRLTDSGWYFCSQLLAVWLEAAVDGVPQCAVFLLSEGRNGKVAEASVYQ</sequence>
<comment type="subcellular location">
    <subcellularLocation>
        <location evidence="1">Membrane</location>
    </subcellularLocation>
</comment>
<evidence type="ECO:0000256" key="3">
    <source>
        <dbReference type="ARBA" id="ARBA00023136"/>
    </source>
</evidence>
<dbReference type="EMBL" id="JAUYZG010000008">
    <property type="protein sequence ID" value="KAK2900470.1"/>
    <property type="molecule type" value="Genomic_DNA"/>
</dbReference>
<dbReference type="SUPFAM" id="SSF48726">
    <property type="entry name" value="Immunoglobulin"/>
    <property type="match status" value="4"/>
</dbReference>
<evidence type="ECO:0000313" key="6">
    <source>
        <dbReference type="EMBL" id="KAK2900470.1"/>
    </source>
</evidence>
<protein>
    <recommendedName>
        <fullName evidence="5">Ig-like domain-containing protein</fullName>
    </recommendedName>
</protein>
<dbReference type="Gene3D" id="2.60.40.10">
    <property type="entry name" value="Immunoglobulins"/>
    <property type="match status" value="4"/>
</dbReference>
<feature type="domain" description="Ig-like" evidence="5">
    <location>
        <begin position="38"/>
        <end position="143"/>
    </location>
</feature>
<name>A0AA88TQT7_9TELE</name>
<proteinExistence type="predicted"/>
<feature type="domain" description="Ig-like" evidence="5">
    <location>
        <begin position="537"/>
        <end position="626"/>
    </location>
</feature>
<evidence type="ECO:0000256" key="2">
    <source>
        <dbReference type="ARBA" id="ARBA00022692"/>
    </source>
</evidence>
<dbReference type="PANTHER" id="PTHR11860">
    <property type="entry name" value="POLYMERIC-IMMUNOGLOBULIN RECEPTOR"/>
    <property type="match status" value="1"/>
</dbReference>
<dbReference type="Pfam" id="PF07686">
    <property type="entry name" value="V-set"/>
    <property type="match status" value="3"/>
</dbReference>
<dbReference type="AlphaFoldDB" id="A0AA88TQT7"/>
<dbReference type="InterPro" id="IPR013106">
    <property type="entry name" value="Ig_V-set"/>
</dbReference>
<dbReference type="InterPro" id="IPR013783">
    <property type="entry name" value="Ig-like_fold"/>
</dbReference>
<dbReference type="InterPro" id="IPR036179">
    <property type="entry name" value="Ig-like_dom_sf"/>
</dbReference>